<dbReference type="EMBL" id="CP023434">
    <property type="protein sequence ID" value="AXY26167.1"/>
    <property type="molecule type" value="Genomic_DNA"/>
</dbReference>
<dbReference type="PROSITE" id="PS50206">
    <property type="entry name" value="RHODANESE_3"/>
    <property type="match status" value="1"/>
</dbReference>
<dbReference type="Pfam" id="PF00581">
    <property type="entry name" value="Rhodanese"/>
    <property type="match status" value="2"/>
</dbReference>
<dbReference type="KEGG" id="abae:CL176_09230"/>
<dbReference type="SUPFAM" id="SSF52821">
    <property type="entry name" value="Rhodanese/Cell cycle control phosphatase"/>
    <property type="match status" value="2"/>
</dbReference>
<evidence type="ECO:0000313" key="2">
    <source>
        <dbReference type="EMBL" id="AXY26167.1"/>
    </source>
</evidence>
<dbReference type="SMART" id="SM00450">
    <property type="entry name" value="RHOD"/>
    <property type="match status" value="1"/>
</dbReference>
<evidence type="ECO:0000313" key="3">
    <source>
        <dbReference type="Proteomes" id="UP000263232"/>
    </source>
</evidence>
<sequence>MQEQIVDIRPAASYRAGHLPHAIHITATNFPKYANQVLNLDQPITWIYDGESKADLKELWREGDRQTSIDDLNADDFIQTPTIPATDFLDLKGDYTLLDVRQAAEITRPAPEKNLYKAPLDEISQHVGQLDSNKAVYILCGSGNRATTAASYLNHLGFEAIVIEGGAKALTEISTN</sequence>
<dbReference type="CDD" id="cd00158">
    <property type="entry name" value="RHOD"/>
    <property type="match status" value="2"/>
</dbReference>
<dbReference type="OrthoDB" id="9800872at2"/>
<organism evidence="2 3">
    <name type="scientific">Suicoccus acidiformans</name>
    <dbReference type="NCBI Taxonomy" id="2036206"/>
    <lineage>
        <taxon>Bacteria</taxon>
        <taxon>Bacillati</taxon>
        <taxon>Bacillota</taxon>
        <taxon>Bacilli</taxon>
        <taxon>Lactobacillales</taxon>
        <taxon>Aerococcaceae</taxon>
        <taxon>Suicoccus</taxon>
    </lineage>
</organism>
<dbReference type="RefSeq" id="WP_118991615.1">
    <property type="nucleotide sequence ID" value="NZ_CP023434.1"/>
</dbReference>
<accession>A0A347WM60</accession>
<dbReference type="AlphaFoldDB" id="A0A347WM60"/>
<proteinExistence type="predicted"/>
<dbReference type="InterPro" id="IPR036873">
    <property type="entry name" value="Rhodanese-like_dom_sf"/>
</dbReference>
<dbReference type="PANTHER" id="PTHR43031">
    <property type="entry name" value="FAD-DEPENDENT OXIDOREDUCTASE"/>
    <property type="match status" value="1"/>
</dbReference>
<dbReference type="PANTHER" id="PTHR43031:SF1">
    <property type="entry name" value="PYRIDINE NUCLEOTIDE-DISULPHIDE OXIDOREDUCTASE"/>
    <property type="match status" value="1"/>
</dbReference>
<dbReference type="Proteomes" id="UP000263232">
    <property type="component" value="Chromosome"/>
</dbReference>
<gene>
    <name evidence="2" type="ORF">CL176_09230</name>
</gene>
<keyword evidence="3" id="KW-1185">Reference proteome</keyword>
<name>A0A347WM60_9LACT</name>
<protein>
    <submittedName>
        <fullName evidence="2">Rhodanese-like domain-containing protein</fullName>
    </submittedName>
</protein>
<dbReference type="Gene3D" id="3.40.250.10">
    <property type="entry name" value="Rhodanese-like domain"/>
    <property type="match status" value="2"/>
</dbReference>
<evidence type="ECO:0000259" key="1">
    <source>
        <dbReference type="PROSITE" id="PS50206"/>
    </source>
</evidence>
<reference evidence="2 3" key="1">
    <citation type="submission" date="2017-09" db="EMBL/GenBank/DDBJ databases">
        <title>Complete genome sequence of Oxytococcus suis strain ZY16052.</title>
        <authorList>
            <person name="Li F."/>
        </authorList>
    </citation>
    <scope>NUCLEOTIDE SEQUENCE [LARGE SCALE GENOMIC DNA]</scope>
    <source>
        <strain evidence="2 3">ZY16052</strain>
    </source>
</reference>
<feature type="domain" description="Rhodanese" evidence="1">
    <location>
        <begin position="4"/>
        <end position="172"/>
    </location>
</feature>
<dbReference type="InterPro" id="IPR001763">
    <property type="entry name" value="Rhodanese-like_dom"/>
</dbReference>
<dbReference type="InterPro" id="IPR050229">
    <property type="entry name" value="GlpE_sulfurtransferase"/>
</dbReference>